<dbReference type="Pfam" id="PF01791">
    <property type="entry name" value="DeoC"/>
    <property type="match status" value="1"/>
</dbReference>
<dbReference type="PIRSF" id="PIRSF001357">
    <property type="entry name" value="DeoC"/>
    <property type="match status" value="1"/>
</dbReference>
<feature type="active site" description="Schiff-base intermediate with acetaldehyde" evidence="8">
    <location>
        <position position="163"/>
    </location>
</feature>
<proteinExistence type="inferred from homology"/>
<protein>
    <recommendedName>
        <fullName evidence="2">deoxyribose-phosphate aldolase</fullName>
        <ecNumber evidence="2">4.1.2.4</ecNumber>
    </recommendedName>
    <alternativeName>
        <fullName evidence="6">2-deoxy-D-ribose 5-phosphate aldolase</fullName>
    </alternativeName>
</protein>
<dbReference type="SUPFAM" id="SSF51569">
    <property type="entry name" value="Aldolase"/>
    <property type="match status" value="1"/>
</dbReference>
<dbReference type="GO" id="GO:0009264">
    <property type="term" value="P:deoxyribonucleotide catabolic process"/>
    <property type="evidence" value="ECO:0007669"/>
    <property type="project" value="InterPro"/>
</dbReference>
<dbReference type="GO" id="GO:0004139">
    <property type="term" value="F:deoxyribose-phosphate aldolase activity"/>
    <property type="evidence" value="ECO:0007669"/>
    <property type="project" value="UniProtKB-EC"/>
</dbReference>
<accession>A0A196S8L9</accession>
<keyword evidence="10" id="KW-1185">Reference proteome</keyword>
<feature type="active site" description="Proton donor/acceptor" evidence="8">
    <location>
        <position position="193"/>
    </location>
</feature>
<dbReference type="OrthoDB" id="70823at2759"/>
<evidence type="ECO:0000256" key="7">
    <source>
        <dbReference type="ARBA" id="ARBA00048791"/>
    </source>
</evidence>
<dbReference type="PANTHER" id="PTHR10889">
    <property type="entry name" value="DEOXYRIBOSE-PHOSPHATE ALDOLASE"/>
    <property type="match status" value="1"/>
</dbReference>
<keyword evidence="5 8" id="KW-0704">Schiff base</keyword>
<dbReference type="Gene3D" id="3.20.20.70">
    <property type="entry name" value="Aldolase class I"/>
    <property type="match status" value="1"/>
</dbReference>
<dbReference type="GO" id="GO:0046386">
    <property type="term" value="P:deoxyribose phosphate catabolic process"/>
    <property type="evidence" value="ECO:0007669"/>
    <property type="project" value="UniProtKB-UniPathway"/>
</dbReference>
<dbReference type="STRING" id="478820.A0A196S8L9"/>
<organism evidence="9 10">
    <name type="scientific">Blastocystis sp. subtype 1 (strain ATCC 50177 / NandII)</name>
    <dbReference type="NCBI Taxonomy" id="478820"/>
    <lineage>
        <taxon>Eukaryota</taxon>
        <taxon>Sar</taxon>
        <taxon>Stramenopiles</taxon>
        <taxon>Bigyra</taxon>
        <taxon>Opalozoa</taxon>
        <taxon>Opalinata</taxon>
        <taxon>Blastocystidae</taxon>
        <taxon>Blastocystis</taxon>
    </lineage>
</organism>
<evidence type="ECO:0000256" key="6">
    <source>
        <dbReference type="ARBA" id="ARBA00032755"/>
    </source>
</evidence>
<dbReference type="GO" id="GO:0005737">
    <property type="term" value="C:cytoplasm"/>
    <property type="evidence" value="ECO:0007669"/>
    <property type="project" value="InterPro"/>
</dbReference>
<evidence type="ECO:0000313" key="9">
    <source>
        <dbReference type="EMBL" id="OAO12701.1"/>
    </source>
</evidence>
<dbReference type="FunFam" id="3.20.20.70:FF:000044">
    <property type="entry name" value="Deoxyribose-phosphate aldolase"/>
    <property type="match status" value="1"/>
</dbReference>
<dbReference type="AlphaFoldDB" id="A0A196S8L9"/>
<evidence type="ECO:0000256" key="1">
    <source>
        <dbReference type="ARBA" id="ARBA00010936"/>
    </source>
</evidence>
<evidence type="ECO:0000256" key="3">
    <source>
        <dbReference type="ARBA" id="ARBA00022490"/>
    </source>
</evidence>
<dbReference type="HAMAP" id="MF_00114">
    <property type="entry name" value="DeoC_type1"/>
    <property type="match status" value="1"/>
</dbReference>
<evidence type="ECO:0000256" key="2">
    <source>
        <dbReference type="ARBA" id="ARBA00012515"/>
    </source>
</evidence>
<dbReference type="InterPro" id="IPR002915">
    <property type="entry name" value="DeoC/FbaB/LacD_aldolase"/>
</dbReference>
<dbReference type="CDD" id="cd00959">
    <property type="entry name" value="DeoC"/>
    <property type="match status" value="1"/>
</dbReference>
<comment type="similarity">
    <text evidence="1">Belongs to the DeoC/FbaB aldolase family. DeoC type 1 subfamily.</text>
</comment>
<dbReference type="InterPro" id="IPR028581">
    <property type="entry name" value="DeoC_typeI"/>
</dbReference>
<dbReference type="GO" id="GO:0016052">
    <property type="term" value="P:carbohydrate catabolic process"/>
    <property type="evidence" value="ECO:0007669"/>
    <property type="project" value="TreeGrafter"/>
</dbReference>
<name>A0A196S8L9_BLAHN</name>
<comment type="catalytic activity">
    <reaction evidence="7">
        <text>2-deoxy-D-ribose 5-phosphate = D-glyceraldehyde 3-phosphate + acetaldehyde</text>
        <dbReference type="Rhea" id="RHEA:12821"/>
        <dbReference type="ChEBI" id="CHEBI:15343"/>
        <dbReference type="ChEBI" id="CHEBI:59776"/>
        <dbReference type="ChEBI" id="CHEBI:62877"/>
        <dbReference type="EC" id="4.1.2.4"/>
    </reaction>
</comment>
<comment type="caution">
    <text evidence="9">The sequence shown here is derived from an EMBL/GenBank/DDBJ whole genome shotgun (WGS) entry which is preliminary data.</text>
</comment>
<dbReference type="PANTHER" id="PTHR10889:SF1">
    <property type="entry name" value="DEOXYRIBOSE-PHOSPHATE ALDOLASE"/>
    <property type="match status" value="1"/>
</dbReference>
<evidence type="ECO:0000256" key="5">
    <source>
        <dbReference type="ARBA" id="ARBA00023270"/>
    </source>
</evidence>
<evidence type="ECO:0000256" key="4">
    <source>
        <dbReference type="ARBA" id="ARBA00023239"/>
    </source>
</evidence>
<dbReference type="EMBL" id="LXWW01000523">
    <property type="protein sequence ID" value="OAO12701.1"/>
    <property type="molecule type" value="Genomic_DNA"/>
</dbReference>
<sequence length="226" mass="24249">MHLPSLSEPSIASRIDHTLLKAFATEQDICKLCDEAHKYQFASVCVNPIYVRTASKYLRALGSSVKVCTVVGFPLGSTTTECKCFETMEAIANGADEIDMVMAIGMMKNGEYDYVRNEIDRIHTICKNSGKLLKVIIEICYLTDEDIEKASELTFQGGAEFVKTSTGFGPSSAKVEAVRIMAKVAKKYGGKVKAAGGIRSLADANAMIEAGADRLGTSSGVAIVDA</sequence>
<dbReference type="EC" id="4.1.2.4" evidence="2"/>
<dbReference type="SMART" id="SM01133">
    <property type="entry name" value="DeoC"/>
    <property type="match status" value="1"/>
</dbReference>
<dbReference type="InterPro" id="IPR011343">
    <property type="entry name" value="DeoC"/>
</dbReference>
<evidence type="ECO:0000256" key="8">
    <source>
        <dbReference type="PIRSR" id="PIRSR001357-50"/>
    </source>
</evidence>
<keyword evidence="4" id="KW-0456">Lyase</keyword>
<dbReference type="InterPro" id="IPR013785">
    <property type="entry name" value="Aldolase_TIM"/>
</dbReference>
<dbReference type="UniPathway" id="UPA00002">
    <property type="reaction ID" value="UER00468"/>
</dbReference>
<evidence type="ECO:0000313" key="10">
    <source>
        <dbReference type="Proteomes" id="UP000078348"/>
    </source>
</evidence>
<reference evidence="9 10" key="1">
    <citation type="submission" date="2016-05" db="EMBL/GenBank/DDBJ databases">
        <title>Nuclear genome of Blastocystis sp. subtype 1 NandII.</title>
        <authorList>
            <person name="Gentekaki E."/>
            <person name="Curtis B."/>
            <person name="Stairs C."/>
            <person name="Eme L."/>
            <person name="Herman E."/>
            <person name="Klimes V."/>
            <person name="Arias M.C."/>
            <person name="Elias M."/>
            <person name="Hilliou F."/>
            <person name="Klute M."/>
            <person name="Malik S.-B."/>
            <person name="Pightling A."/>
            <person name="Rachubinski R."/>
            <person name="Salas D."/>
            <person name="Schlacht A."/>
            <person name="Suga H."/>
            <person name="Archibald J."/>
            <person name="Ball S.G."/>
            <person name="Clark G."/>
            <person name="Dacks J."/>
            <person name="Van Der Giezen M."/>
            <person name="Tsaousis A."/>
            <person name="Roger A."/>
        </authorList>
    </citation>
    <scope>NUCLEOTIDE SEQUENCE [LARGE SCALE GENOMIC DNA]</scope>
    <source>
        <strain evidence="10">ATCC 50177 / NandII</strain>
    </source>
</reference>
<gene>
    <name evidence="9" type="ORF">AV274_5615</name>
</gene>
<keyword evidence="3" id="KW-0963">Cytoplasm</keyword>
<dbReference type="Proteomes" id="UP000078348">
    <property type="component" value="Unassembled WGS sequence"/>
</dbReference>
<dbReference type="NCBIfam" id="TIGR00126">
    <property type="entry name" value="deoC"/>
    <property type="match status" value="1"/>
</dbReference>